<dbReference type="Proteomes" id="UP001205337">
    <property type="component" value="Unassembled WGS sequence"/>
</dbReference>
<gene>
    <name evidence="6" type="ORF">NUH29_06765</name>
</gene>
<sequence>MTATPPPPPTPDYAPTAEMSPADQRLWSTLTHVGGILFSWLAPLITYLVLKDRGAFVRAHTATALNFQLTLLIAYIVGSVLSVIIIGFLVLLAAWVLSIIFGIMAAIAANKGEFYTYPMSIKFVS</sequence>
<feature type="transmembrane region" description="Helical" evidence="5">
    <location>
        <begin position="29"/>
        <end position="50"/>
    </location>
</feature>
<name>A0ABT1ZEZ3_9MICO</name>
<reference evidence="6 7" key="1">
    <citation type="submission" date="2022-08" db="EMBL/GenBank/DDBJ databases">
        <authorList>
            <person name="Li F."/>
        </authorList>
    </citation>
    <scope>NUCLEOTIDE SEQUENCE [LARGE SCALE GENOMIC DNA]</scope>
    <source>
        <strain evidence="6 7">10F1B-8-1</strain>
    </source>
</reference>
<comment type="subcellular location">
    <subcellularLocation>
        <location evidence="1">Membrane</location>
        <topology evidence="1">Multi-pass membrane protein</topology>
    </subcellularLocation>
</comment>
<keyword evidence="3 5" id="KW-1133">Transmembrane helix</keyword>
<keyword evidence="7" id="KW-1185">Reference proteome</keyword>
<evidence type="ECO:0000256" key="1">
    <source>
        <dbReference type="ARBA" id="ARBA00004141"/>
    </source>
</evidence>
<feature type="transmembrane region" description="Helical" evidence="5">
    <location>
        <begin position="57"/>
        <end position="77"/>
    </location>
</feature>
<evidence type="ECO:0000256" key="2">
    <source>
        <dbReference type="ARBA" id="ARBA00022692"/>
    </source>
</evidence>
<organism evidence="6 7">
    <name type="scientific">Protaetiibacter mangrovi</name>
    <dbReference type="NCBI Taxonomy" id="2970926"/>
    <lineage>
        <taxon>Bacteria</taxon>
        <taxon>Bacillati</taxon>
        <taxon>Actinomycetota</taxon>
        <taxon>Actinomycetes</taxon>
        <taxon>Micrococcales</taxon>
        <taxon>Microbacteriaceae</taxon>
        <taxon>Protaetiibacter</taxon>
    </lineage>
</organism>
<evidence type="ECO:0000256" key="4">
    <source>
        <dbReference type="ARBA" id="ARBA00023136"/>
    </source>
</evidence>
<accession>A0ABT1ZEZ3</accession>
<protein>
    <submittedName>
        <fullName evidence="6">DUF4870 domain-containing protein</fullName>
    </submittedName>
</protein>
<dbReference type="Pfam" id="PF09685">
    <property type="entry name" value="MamF_MmsF"/>
    <property type="match status" value="1"/>
</dbReference>
<evidence type="ECO:0000256" key="3">
    <source>
        <dbReference type="ARBA" id="ARBA00022989"/>
    </source>
</evidence>
<proteinExistence type="predicted"/>
<evidence type="ECO:0000313" key="6">
    <source>
        <dbReference type="EMBL" id="MCS0499249.1"/>
    </source>
</evidence>
<dbReference type="InterPro" id="IPR019109">
    <property type="entry name" value="MamF_MmsF"/>
</dbReference>
<dbReference type="RefSeq" id="WP_258798269.1">
    <property type="nucleotide sequence ID" value="NZ_JANTHX010000005.1"/>
</dbReference>
<evidence type="ECO:0000256" key="5">
    <source>
        <dbReference type="SAM" id="Phobius"/>
    </source>
</evidence>
<keyword evidence="4 5" id="KW-0472">Membrane</keyword>
<evidence type="ECO:0000313" key="7">
    <source>
        <dbReference type="Proteomes" id="UP001205337"/>
    </source>
</evidence>
<feature type="transmembrane region" description="Helical" evidence="5">
    <location>
        <begin position="83"/>
        <end position="109"/>
    </location>
</feature>
<dbReference type="EMBL" id="JANTHX010000005">
    <property type="protein sequence ID" value="MCS0499249.1"/>
    <property type="molecule type" value="Genomic_DNA"/>
</dbReference>
<keyword evidence="2 5" id="KW-0812">Transmembrane</keyword>
<comment type="caution">
    <text evidence="6">The sequence shown here is derived from an EMBL/GenBank/DDBJ whole genome shotgun (WGS) entry which is preliminary data.</text>
</comment>